<dbReference type="AlphaFoldDB" id="A0A8T0CLN6"/>
<comment type="subcellular location">
    <subcellularLocation>
        <location evidence="1">Membrane</location>
        <topology evidence="1">Multi-pass membrane protein</topology>
    </subcellularLocation>
</comment>
<dbReference type="InterPro" id="IPR001750">
    <property type="entry name" value="ND/Mrp_TM"/>
</dbReference>
<keyword evidence="6" id="KW-0520">NAD</keyword>
<feature type="domain" description="NADH:quinone oxidoreductase/Mrp antiporter transmembrane" evidence="10">
    <location>
        <begin position="30"/>
        <end position="89"/>
    </location>
</feature>
<protein>
    <recommendedName>
        <fullName evidence="10">NADH:quinone oxidoreductase/Mrp antiporter transmembrane domain-containing protein</fullName>
    </recommendedName>
</protein>
<gene>
    <name evidence="11" type="ORF">BT93_L3864</name>
</gene>
<feature type="non-terminal residue" evidence="11">
    <location>
        <position position="1"/>
    </location>
</feature>
<reference evidence="11" key="1">
    <citation type="submission" date="2020-05" db="EMBL/GenBank/DDBJ databases">
        <title>WGS assembly of Corymbia citriodora subspecies variegata.</title>
        <authorList>
            <person name="Barry K."/>
            <person name="Hundley H."/>
            <person name="Shu S."/>
            <person name="Jenkins J."/>
            <person name="Grimwood J."/>
            <person name="Baten A."/>
        </authorList>
    </citation>
    <scope>NUCLEOTIDE SEQUENCE</scope>
    <source>
        <strain evidence="11">CV2-018</strain>
    </source>
</reference>
<feature type="signal peptide" evidence="9">
    <location>
        <begin position="1"/>
        <end position="19"/>
    </location>
</feature>
<keyword evidence="2" id="KW-0813">Transport</keyword>
<evidence type="ECO:0000256" key="2">
    <source>
        <dbReference type="ARBA" id="ARBA00022448"/>
    </source>
</evidence>
<evidence type="ECO:0000256" key="9">
    <source>
        <dbReference type="SAM" id="SignalP"/>
    </source>
</evidence>
<evidence type="ECO:0000313" key="11">
    <source>
        <dbReference type="EMBL" id="KAF7846715.1"/>
    </source>
</evidence>
<dbReference type="Pfam" id="PF00361">
    <property type="entry name" value="Proton_antipo_M"/>
    <property type="match status" value="2"/>
</dbReference>
<dbReference type="EMBL" id="MU092048">
    <property type="protein sequence ID" value="KAF7846715.1"/>
    <property type="molecule type" value="Genomic_DNA"/>
</dbReference>
<evidence type="ECO:0000256" key="6">
    <source>
        <dbReference type="ARBA" id="ARBA00023027"/>
    </source>
</evidence>
<dbReference type="OrthoDB" id="4092844at2759"/>
<feature type="domain" description="NADH:quinone oxidoreductase/Mrp antiporter transmembrane" evidence="10">
    <location>
        <begin position="131"/>
        <end position="190"/>
    </location>
</feature>
<feature type="transmembrane region" description="Helical" evidence="8">
    <location>
        <begin position="142"/>
        <end position="163"/>
    </location>
</feature>
<feature type="transmembrane region" description="Helical" evidence="8">
    <location>
        <begin position="33"/>
        <end position="53"/>
    </location>
</feature>
<evidence type="ECO:0000256" key="4">
    <source>
        <dbReference type="ARBA" id="ARBA00022967"/>
    </source>
</evidence>
<keyword evidence="4" id="KW-1278">Translocase</keyword>
<name>A0A8T0CLN6_CORYI</name>
<evidence type="ECO:0000256" key="3">
    <source>
        <dbReference type="ARBA" id="ARBA00022692"/>
    </source>
</evidence>
<feature type="transmembrane region" description="Helical" evidence="8">
    <location>
        <begin position="107"/>
        <end position="130"/>
    </location>
</feature>
<evidence type="ECO:0000313" key="12">
    <source>
        <dbReference type="Proteomes" id="UP000806378"/>
    </source>
</evidence>
<keyword evidence="9" id="KW-0732">Signal</keyword>
<feature type="transmembrane region" description="Helical" evidence="8">
    <location>
        <begin position="183"/>
        <end position="212"/>
    </location>
</feature>
<dbReference type="GO" id="GO:0016020">
    <property type="term" value="C:membrane"/>
    <property type="evidence" value="ECO:0007669"/>
    <property type="project" value="UniProtKB-SubCell"/>
</dbReference>
<dbReference type="PANTHER" id="PTHR22773">
    <property type="entry name" value="NADH DEHYDROGENASE"/>
    <property type="match status" value="1"/>
</dbReference>
<organism evidence="11 12">
    <name type="scientific">Corymbia citriodora subsp. variegata</name>
    <dbReference type="NCBI Taxonomy" id="360336"/>
    <lineage>
        <taxon>Eukaryota</taxon>
        <taxon>Viridiplantae</taxon>
        <taxon>Streptophyta</taxon>
        <taxon>Embryophyta</taxon>
        <taxon>Tracheophyta</taxon>
        <taxon>Spermatophyta</taxon>
        <taxon>Magnoliopsida</taxon>
        <taxon>eudicotyledons</taxon>
        <taxon>Gunneridae</taxon>
        <taxon>Pentapetalae</taxon>
        <taxon>rosids</taxon>
        <taxon>malvids</taxon>
        <taxon>Myrtales</taxon>
        <taxon>Myrtaceae</taxon>
        <taxon>Myrtoideae</taxon>
        <taxon>Eucalypteae</taxon>
        <taxon>Corymbia</taxon>
    </lineage>
</organism>
<keyword evidence="5 8" id="KW-1133">Transmembrane helix</keyword>
<evidence type="ECO:0000259" key="10">
    <source>
        <dbReference type="Pfam" id="PF00361"/>
    </source>
</evidence>
<dbReference type="GO" id="GO:0009536">
    <property type="term" value="C:plastid"/>
    <property type="evidence" value="ECO:0007669"/>
    <property type="project" value="UniProtKB-ARBA"/>
</dbReference>
<proteinExistence type="predicted"/>
<feature type="chain" id="PRO_5035921569" description="NADH:quinone oxidoreductase/Mrp antiporter transmembrane domain-containing protein" evidence="9">
    <location>
        <begin position="20"/>
        <end position="254"/>
    </location>
</feature>
<evidence type="ECO:0000256" key="8">
    <source>
        <dbReference type="SAM" id="Phobius"/>
    </source>
</evidence>
<dbReference type="Gramene" id="rna-gnl|WGS:JABURB|Cocit.L3864.1">
    <property type="protein sequence ID" value="cds-KAF7846715.1"/>
    <property type="gene ID" value="gene-BT93_L3864"/>
</dbReference>
<evidence type="ECO:0000256" key="7">
    <source>
        <dbReference type="ARBA" id="ARBA00023136"/>
    </source>
</evidence>
<feature type="transmembrane region" description="Helical" evidence="8">
    <location>
        <begin position="65"/>
        <end position="87"/>
    </location>
</feature>
<feature type="non-terminal residue" evidence="11">
    <location>
        <position position="254"/>
    </location>
</feature>
<keyword evidence="12" id="KW-1185">Reference proteome</keyword>
<accession>A0A8T0CLN6</accession>
<keyword evidence="3 8" id="KW-0812">Transmembrane</keyword>
<evidence type="ECO:0000256" key="5">
    <source>
        <dbReference type="ARBA" id="ARBA00022989"/>
    </source>
</evidence>
<keyword evidence="7 8" id="KW-0472">Membrane</keyword>
<evidence type="ECO:0000256" key="1">
    <source>
        <dbReference type="ARBA" id="ARBA00004141"/>
    </source>
</evidence>
<dbReference type="Proteomes" id="UP000806378">
    <property type="component" value="Unassembled WGS sequence"/>
</dbReference>
<sequence length="254" mass="28002">MITLILAAYLALNNLFILSLDKGVGIYGGASDLISVFLSIELQSYGLYILSTLYRDSEKATGAGLTYFLLGGLSSCFILLGSSLLYVNSVYQKFLLIPDVYDAIPTIVTTFVAIIAKISIFIFLLELVYYTCSLVQTRIKRLYAYSTISHVGFILLGLSVNSIESIQAYIFYIITYTLSNLNAFLILLAIAVSLSITLFSFVGVPPLFGFFAKQMILSAALDSGYYFITLVAILTSVIGAVYYLSLVKQIFFFK</sequence>
<feature type="transmembrane region" description="Helical" evidence="8">
    <location>
        <begin position="224"/>
        <end position="244"/>
    </location>
</feature>
<comment type="caution">
    <text evidence="11">The sequence shown here is derived from an EMBL/GenBank/DDBJ whole genome shotgun (WGS) entry which is preliminary data.</text>
</comment>